<feature type="transmembrane region" description="Helical" evidence="1">
    <location>
        <begin position="117"/>
        <end position="135"/>
    </location>
</feature>
<feature type="transmembrane region" description="Helical" evidence="1">
    <location>
        <begin position="169"/>
        <end position="190"/>
    </location>
</feature>
<feature type="transmembrane region" description="Helical" evidence="1">
    <location>
        <begin position="196"/>
        <end position="218"/>
    </location>
</feature>
<dbReference type="Proteomes" id="UP000545507">
    <property type="component" value="Unassembled WGS sequence"/>
</dbReference>
<protein>
    <recommendedName>
        <fullName evidence="4">Transmembrane protein</fullName>
    </recommendedName>
</protein>
<dbReference type="EMBL" id="VYGV01000006">
    <property type="protein sequence ID" value="NWF45469.1"/>
    <property type="molecule type" value="Genomic_DNA"/>
</dbReference>
<evidence type="ECO:0000313" key="3">
    <source>
        <dbReference type="Proteomes" id="UP000545507"/>
    </source>
</evidence>
<organism evidence="2 3">
    <name type="scientific">Hydrogenophaga aromaticivorans</name>
    <dbReference type="NCBI Taxonomy" id="2610898"/>
    <lineage>
        <taxon>Bacteria</taxon>
        <taxon>Pseudomonadati</taxon>
        <taxon>Pseudomonadota</taxon>
        <taxon>Betaproteobacteria</taxon>
        <taxon>Burkholderiales</taxon>
        <taxon>Comamonadaceae</taxon>
        <taxon>Hydrogenophaga</taxon>
    </lineage>
</organism>
<dbReference type="AlphaFoldDB" id="A0A7Y8GV84"/>
<keyword evidence="1" id="KW-0812">Transmembrane</keyword>
<keyword evidence="3" id="KW-1185">Reference proteome</keyword>
<comment type="caution">
    <text evidence="2">The sequence shown here is derived from an EMBL/GenBank/DDBJ whole genome shotgun (WGS) entry which is preliminary data.</text>
</comment>
<accession>A0A7Y8GV84</accession>
<gene>
    <name evidence="2" type="ORF">F3K02_09445</name>
</gene>
<name>A0A7Y8GV84_9BURK</name>
<feature type="transmembrane region" description="Helical" evidence="1">
    <location>
        <begin position="92"/>
        <end position="111"/>
    </location>
</feature>
<dbReference type="RefSeq" id="WP_177135315.1">
    <property type="nucleotide sequence ID" value="NZ_VYGV01000006.1"/>
</dbReference>
<reference evidence="2 3" key="1">
    <citation type="submission" date="2019-09" db="EMBL/GenBank/DDBJ databases">
        <title>Hydrogenophaga aromatica sp. nov., isolated from a para-xylene-degrading enrichment culture.</title>
        <authorList>
            <person name="Tancsics A."/>
            <person name="Banerjee S."/>
        </authorList>
    </citation>
    <scope>NUCLEOTIDE SEQUENCE [LARGE SCALE GENOMIC DNA]</scope>
    <source>
        <strain evidence="2 3">D2P1</strain>
    </source>
</reference>
<keyword evidence="1" id="KW-1133">Transmembrane helix</keyword>
<keyword evidence="1" id="KW-0472">Membrane</keyword>
<evidence type="ECO:0000256" key="1">
    <source>
        <dbReference type="SAM" id="Phobius"/>
    </source>
</evidence>
<evidence type="ECO:0000313" key="2">
    <source>
        <dbReference type="EMBL" id="NWF45469.1"/>
    </source>
</evidence>
<feature type="transmembrane region" description="Helical" evidence="1">
    <location>
        <begin position="66"/>
        <end position="85"/>
    </location>
</feature>
<feature type="transmembrane region" description="Helical" evidence="1">
    <location>
        <begin position="35"/>
        <end position="54"/>
    </location>
</feature>
<sequence length="247" mass="26424">MSSHPSDTVEVLLPDVVASGAGPGRPGVGGGTSMVWNWVRGIGVALLTVVWAVTAHYTSTGNESSGWGAALALTPMSMALALGLWRLPSRWLGALAGAAVLTGLVVSWPFLKGQVALLYYVEHLGVYLLLSVFFGRTLKGPEESLVTQMARRVHGGVLSPAQAAYTRQVTLAWCVFFAGMALISTLLFLFAPVAAWSLFANLLGGPLIALMFVGEYLWRRRALPEEKRATMADAVRAWKAQRSDKAP</sequence>
<proteinExistence type="predicted"/>
<evidence type="ECO:0008006" key="4">
    <source>
        <dbReference type="Google" id="ProtNLM"/>
    </source>
</evidence>